<feature type="compositionally biased region" description="Basic and acidic residues" evidence="8">
    <location>
        <begin position="681"/>
        <end position="715"/>
    </location>
</feature>
<dbReference type="GO" id="GO:0072344">
    <property type="term" value="P:rescue of stalled ribosome"/>
    <property type="evidence" value="ECO:0007669"/>
    <property type="project" value="TreeGrafter"/>
</dbReference>
<feature type="coiled-coil region" evidence="7">
    <location>
        <begin position="460"/>
        <end position="487"/>
    </location>
</feature>
<feature type="region of interest" description="Disordered" evidence="8">
    <location>
        <begin position="650"/>
        <end position="935"/>
    </location>
</feature>
<feature type="compositionally biased region" description="Acidic residues" evidence="8">
    <location>
        <begin position="912"/>
        <end position="925"/>
    </location>
</feature>
<organism evidence="11 12">
    <name type="scientific">Euphydryas editha</name>
    <name type="common">Edith's checkerspot</name>
    <dbReference type="NCBI Taxonomy" id="104508"/>
    <lineage>
        <taxon>Eukaryota</taxon>
        <taxon>Metazoa</taxon>
        <taxon>Ecdysozoa</taxon>
        <taxon>Arthropoda</taxon>
        <taxon>Hexapoda</taxon>
        <taxon>Insecta</taxon>
        <taxon>Pterygota</taxon>
        <taxon>Neoptera</taxon>
        <taxon>Endopterygota</taxon>
        <taxon>Lepidoptera</taxon>
        <taxon>Glossata</taxon>
        <taxon>Ditrysia</taxon>
        <taxon>Papilionoidea</taxon>
        <taxon>Nymphalidae</taxon>
        <taxon>Nymphalinae</taxon>
        <taxon>Euphydryas</taxon>
    </lineage>
</organism>
<dbReference type="Proteomes" id="UP001153954">
    <property type="component" value="Unassembled WGS sequence"/>
</dbReference>
<evidence type="ECO:0000256" key="4">
    <source>
        <dbReference type="ARBA" id="ARBA00022490"/>
    </source>
</evidence>
<feature type="compositionally biased region" description="Basic and acidic residues" evidence="8">
    <location>
        <begin position="722"/>
        <end position="761"/>
    </location>
</feature>
<feature type="compositionally biased region" description="Basic and acidic residues" evidence="8">
    <location>
        <begin position="870"/>
        <end position="889"/>
    </location>
</feature>
<dbReference type="Pfam" id="PF05670">
    <property type="entry name" value="NFACT-R_1"/>
    <property type="match status" value="1"/>
</dbReference>
<dbReference type="Gene3D" id="2.30.310.10">
    <property type="entry name" value="ibrinogen binding protein from staphylococcus aureus domain"/>
    <property type="match status" value="1"/>
</dbReference>
<gene>
    <name evidence="11" type="ORF">EEDITHA_LOCUS10374</name>
</gene>
<keyword evidence="5 7" id="KW-0175">Coiled coil</keyword>
<dbReference type="Pfam" id="PF11923">
    <property type="entry name" value="NFACT-C"/>
    <property type="match status" value="1"/>
</dbReference>
<dbReference type="AlphaFoldDB" id="A0AAU9U7M8"/>
<evidence type="ECO:0000256" key="2">
    <source>
        <dbReference type="ARBA" id="ARBA00004496"/>
    </source>
</evidence>
<comment type="caution">
    <text evidence="11">The sequence shown here is derived from an EMBL/GenBank/DDBJ whole genome shotgun (WGS) entry which is preliminary data.</text>
</comment>
<evidence type="ECO:0000256" key="7">
    <source>
        <dbReference type="SAM" id="Coils"/>
    </source>
</evidence>
<dbReference type="InterPro" id="IPR021846">
    <property type="entry name" value="NFACT-C"/>
</dbReference>
<evidence type="ECO:0000259" key="9">
    <source>
        <dbReference type="Pfam" id="PF05670"/>
    </source>
</evidence>
<evidence type="ECO:0000259" key="10">
    <source>
        <dbReference type="Pfam" id="PF11923"/>
    </source>
</evidence>
<evidence type="ECO:0000256" key="3">
    <source>
        <dbReference type="ARBA" id="ARBA00008318"/>
    </source>
</evidence>
<feature type="compositionally biased region" description="Basic residues" evidence="8">
    <location>
        <begin position="840"/>
        <end position="853"/>
    </location>
</feature>
<dbReference type="GO" id="GO:1990112">
    <property type="term" value="C:RQC complex"/>
    <property type="evidence" value="ECO:0007669"/>
    <property type="project" value="TreeGrafter"/>
</dbReference>
<dbReference type="GO" id="GO:1990116">
    <property type="term" value="P:ribosome-associated ubiquitin-dependent protein catabolic process"/>
    <property type="evidence" value="ECO:0007669"/>
    <property type="project" value="TreeGrafter"/>
</dbReference>
<dbReference type="InterPro" id="IPR051608">
    <property type="entry name" value="RQC_Subunit_NEMF"/>
</dbReference>
<keyword evidence="6" id="KW-0539">Nucleus</keyword>
<dbReference type="PANTHER" id="PTHR15239">
    <property type="entry name" value="NUCLEAR EXPORT MEDIATOR FACTOR NEMF"/>
    <property type="match status" value="1"/>
</dbReference>
<proteinExistence type="inferred from homology"/>
<feature type="compositionally biased region" description="Acidic residues" evidence="8">
    <location>
        <begin position="663"/>
        <end position="680"/>
    </location>
</feature>
<dbReference type="Pfam" id="PF05833">
    <property type="entry name" value="NFACT_N"/>
    <property type="match status" value="1"/>
</dbReference>
<dbReference type="GO" id="GO:0005634">
    <property type="term" value="C:nucleus"/>
    <property type="evidence" value="ECO:0007669"/>
    <property type="project" value="UniProtKB-SubCell"/>
</dbReference>
<dbReference type="GO" id="GO:0005737">
    <property type="term" value="C:cytoplasm"/>
    <property type="evidence" value="ECO:0007669"/>
    <property type="project" value="UniProtKB-SubCell"/>
</dbReference>
<evidence type="ECO:0000256" key="5">
    <source>
        <dbReference type="ARBA" id="ARBA00023054"/>
    </source>
</evidence>
<feature type="domain" description="NFACT RNA-binding" evidence="9">
    <location>
        <begin position="505"/>
        <end position="614"/>
    </location>
</feature>
<dbReference type="GO" id="GO:0043023">
    <property type="term" value="F:ribosomal large subunit binding"/>
    <property type="evidence" value="ECO:0007669"/>
    <property type="project" value="TreeGrafter"/>
</dbReference>
<feature type="compositionally biased region" description="Basic and acidic residues" evidence="8">
    <location>
        <begin position="824"/>
        <end position="839"/>
    </location>
</feature>
<accession>A0AAU9U7M8</accession>
<feature type="domain" description="NFACT protein C-terminal" evidence="10">
    <location>
        <begin position="934"/>
        <end position="1023"/>
    </location>
</feature>
<evidence type="ECO:0000313" key="11">
    <source>
        <dbReference type="EMBL" id="CAH2094844.1"/>
    </source>
</evidence>
<dbReference type="EMBL" id="CAKOGL010000014">
    <property type="protein sequence ID" value="CAH2094844.1"/>
    <property type="molecule type" value="Genomic_DNA"/>
</dbReference>
<dbReference type="FunFam" id="2.30.310.10:FF:000001">
    <property type="entry name" value="Nuclear export mediator factor Nemf"/>
    <property type="match status" value="1"/>
</dbReference>
<sequence>MKTRFNTYDIVCMVAELQRLIGMRVNQVYDIDNKTYVIRLQRSEEKSVLLLESGNRFHTTQFEWPKNVAPSGFTMKLRKHLKNKRLEKLTQLGVDRIVDLQFGSGEAAYHVILELYDRGNIVLTDYEWTILNVLRPHVEGDKVRFAVKEKYPLDRAKTSYEAPDAEALKEILGKSKPGDNIKKILNPNLEYGAAVIDHVLLENGLTGNMKISQDPNKGFYLERDLDKLVTALKQAERMIDEGKNQTAKGYIIQKKEDRPSPEDGGPNYLLTNQEFHPMLFAQNKKQPHTEYETFDRAVDEFFSALEGQKIDLKTIQVEREALKKLQNVRKDHDKRITELERLQLEDRKAAELISRNEPLVEQARLAIQVAIANQMSWDDINLLVKTAQDNNDPIASCIKQLKLNTNHITLLLHDPYGDDGDDDDDGEDSERLKPMMVDIDLSLTAFANARRYYDQKRTAAKKQQKTLESADKALKSAERKTKQTLKEAHTISNISKARKMYWFEKFYWFISSDNYLVIAGRDQQQNELLVKRYLRATDAYVHADVSGASSVVVKCRGAPPSPRALCEAGQAAVAYSVAWEAKVLTRAWWVFGNQVSKSAPTGEYLTTGSFMIRGKKNYLLPEQLQFGFSFMFRLEDSCIERHRDDRKAIVHEDATSDVTSTQDTEEEQEIVVSDDDESSDKEESKKNTLESISEDAKDLNDEKSSSENNKKEKSSKTSPKTSLEKIIKQVEQKRSKDSPKKNNHKENQKETKEELKEKEKSDEDSDSENDSDTGVFDTHIKVDHGTGEVFIASKSRTISEVSDRSDDSKLLSFPSLPKKGGKKPQKEQKQEVKKEEKQGLKRGQRSKLKKIKEKYKDQDEEDRALMMELLKSDKGAKESKKAQKQEAKGVKGKSSKTKTPKIPAPAPVILEAESEGEEPEPETEQADQSAPDADVELLAQLSGCPLPDDELLFAVPVVAPYSALHNYKFKVKLTPGSNKRGKAAKTALQVFLKDKNSSPRERDLLKAVKEENVARNFPGKVKLSAPQLHKHRK</sequence>
<reference evidence="11" key="1">
    <citation type="submission" date="2022-03" db="EMBL/GenBank/DDBJ databases">
        <authorList>
            <person name="Tunstrom K."/>
        </authorList>
    </citation>
    <scope>NUCLEOTIDE SEQUENCE</scope>
</reference>
<feature type="compositionally biased region" description="Acidic residues" evidence="8">
    <location>
        <begin position="762"/>
        <end position="771"/>
    </location>
</feature>
<feature type="coiled-coil region" evidence="7">
    <location>
        <begin position="315"/>
        <end position="345"/>
    </location>
</feature>
<comment type="subcellular location">
    <subcellularLocation>
        <location evidence="2">Cytoplasm</location>
    </subcellularLocation>
    <subcellularLocation>
        <location evidence="1">Nucleus</location>
    </subcellularLocation>
</comment>
<feature type="compositionally biased region" description="Basic residues" evidence="8">
    <location>
        <begin position="890"/>
        <end position="899"/>
    </location>
</feature>
<evidence type="ECO:0000256" key="8">
    <source>
        <dbReference type="SAM" id="MobiDB-lite"/>
    </source>
</evidence>
<keyword evidence="12" id="KW-1185">Reference proteome</keyword>
<evidence type="ECO:0008006" key="13">
    <source>
        <dbReference type="Google" id="ProtNLM"/>
    </source>
</evidence>
<dbReference type="GO" id="GO:0000049">
    <property type="term" value="F:tRNA binding"/>
    <property type="evidence" value="ECO:0007669"/>
    <property type="project" value="TreeGrafter"/>
</dbReference>
<comment type="similarity">
    <text evidence="3">Belongs to the NEMF family.</text>
</comment>
<evidence type="ECO:0000256" key="6">
    <source>
        <dbReference type="ARBA" id="ARBA00023242"/>
    </source>
</evidence>
<keyword evidence="4" id="KW-0963">Cytoplasm</keyword>
<name>A0AAU9U7M8_EUPED</name>
<dbReference type="PANTHER" id="PTHR15239:SF6">
    <property type="entry name" value="RIBOSOME QUALITY CONTROL COMPLEX SUBUNIT NEMF"/>
    <property type="match status" value="1"/>
</dbReference>
<evidence type="ECO:0000256" key="1">
    <source>
        <dbReference type="ARBA" id="ARBA00004123"/>
    </source>
</evidence>
<protein>
    <recommendedName>
        <fullName evidence="13">Nuclear export mediator factor NEMF homolog</fullName>
    </recommendedName>
</protein>
<dbReference type="InterPro" id="IPR008532">
    <property type="entry name" value="NFACT_RNA-bd"/>
</dbReference>
<evidence type="ECO:0000313" key="12">
    <source>
        <dbReference type="Proteomes" id="UP001153954"/>
    </source>
</evidence>